<dbReference type="EMBL" id="FQYV01000028">
    <property type="protein sequence ID" value="SHJ84711.1"/>
    <property type="molecule type" value="Genomic_DNA"/>
</dbReference>
<feature type="domain" description="Transposase zinc-binding" evidence="2">
    <location>
        <begin position="22"/>
        <end position="101"/>
    </location>
</feature>
<dbReference type="PANTHER" id="PTHR37023">
    <property type="entry name" value="TRANSPOSASE"/>
    <property type="match status" value="1"/>
</dbReference>
<dbReference type="AlphaFoldDB" id="A0A1M6MMK5"/>
<evidence type="ECO:0000259" key="2">
    <source>
        <dbReference type="Pfam" id="PF14319"/>
    </source>
</evidence>
<evidence type="ECO:0000259" key="1">
    <source>
        <dbReference type="Pfam" id="PF04986"/>
    </source>
</evidence>
<dbReference type="RefSeq" id="WP_073221048.1">
    <property type="nucleotide sequence ID" value="NZ_FNNS01000030.1"/>
</dbReference>
<dbReference type="Proteomes" id="UP000184172">
    <property type="component" value="Unassembled WGS sequence"/>
</dbReference>
<evidence type="ECO:0000313" key="3">
    <source>
        <dbReference type="EMBL" id="SHJ84711.1"/>
    </source>
</evidence>
<reference evidence="4" key="1">
    <citation type="submission" date="2016-11" db="EMBL/GenBank/DDBJ databases">
        <authorList>
            <person name="Varghese N."/>
            <person name="Submissions S."/>
        </authorList>
    </citation>
    <scope>NUCLEOTIDE SEQUENCE [LARGE SCALE GENOMIC DNA]</scope>
    <source>
        <strain evidence="4">DSM 26349</strain>
    </source>
</reference>
<sequence length="384" mass="44085">MSYPDYEVAHVLERNREHLADYCANSWQVRTLHALRKCRTAALGGHIDCCNNPGCQKLHLSYNSCRNRHCPKCQGHKKEEWIQAREADLLKVSYFHVVFTLPCELNQLCLYEPKLVYNLLFKTAWSIIGDFGANPKFLGAKMGMIAILHTWGQNLSLHPHLHCIVPGGGITKSGKWNPTKSKGKPGCRTARYLFPVKAMSKVFRARFVAGLRKELGKSKPPSFYESLFKNQWVVYCKRPFFGPSQVIEYLGHYTHKIAISNHRIKSLEDGNVRFIVKNYRHGGKKSILGLSDAEFIRRFSLHILPKGFTRIRHYGILSSYYKRTIIPELQEELGKPKLPETTPLLHRKCPVCKKGNLVTIATFTARGPPLHWQEQIKKQLNRPI</sequence>
<dbReference type="NCBIfam" id="NF033538">
    <property type="entry name" value="transpos_IS91"/>
    <property type="match status" value="1"/>
</dbReference>
<accession>A0A1M6MMK5</accession>
<gene>
    <name evidence="3" type="ORF">SAMN04487908_12823</name>
</gene>
<dbReference type="OrthoDB" id="9791273at2"/>
<dbReference type="GO" id="GO:0004803">
    <property type="term" value="F:transposase activity"/>
    <property type="evidence" value="ECO:0007669"/>
    <property type="project" value="InterPro"/>
</dbReference>
<dbReference type="InterPro" id="IPR026889">
    <property type="entry name" value="Zn_Tnp"/>
</dbReference>
<proteinExistence type="predicted"/>
<dbReference type="Pfam" id="PF14319">
    <property type="entry name" value="Zn_Tnp_IS91"/>
    <property type="match status" value="1"/>
</dbReference>
<dbReference type="Pfam" id="PF04986">
    <property type="entry name" value="Y2_Tnp"/>
    <property type="match status" value="1"/>
</dbReference>
<feature type="domain" description="Transposase IS801/IS1294" evidence="1">
    <location>
        <begin position="143"/>
        <end position="319"/>
    </location>
</feature>
<dbReference type="STRING" id="797419.SAMN05216556_1303"/>
<keyword evidence="4" id="KW-1185">Reference proteome</keyword>
<dbReference type="GO" id="GO:0006313">
    <property type="term" value="P:DNA transposition"/>
    <property type="evidence" value="ECO:0007669"/>
    <property type="project" value="InterPro"/>
</dbReference>
<dbReference type="PANTHER" id="PTHR37023:SF1">
    <property type="entry name" value="ISSOD25 TRANSPOSASE TNPA_ISSOD25"/>
    <property type="match status" value="1"/>
</dbReference>
<name>A0A1M6MMK5_9FLAO</name>
<evidence type="ECO:0000313" key="4">
    <source>
        <dbReference type="Proteomes" id="UP000184172"/>
    </source>
</evidence>
<dbReference type="InterPro" id="IPR054832">
    <property type="entry name" value="transpos_IS91"/>
</dbReference>
<organism evidence="3 4">
    <name type="scientific">Aequorivita viscosa</name>
    <dbReference type="NCBI Taxonomy" id="797419"/>
    <lineage>
        <taxon>Bacteria</taxon>
        <taxon>Pseudomonadati</taxon>
        <taxon>Bacteroidota</taxon>
        <taxon>Flavobacteriia</taxon>
        <taxon>Flavobacteriales</taxon>
        <taxon>Flavobacteriaceae</taxon>
        <taxon>Aequorivita</taxon>
    </lineage>
</organism>
<dbReference type="GO" id="GO:0003677">
    <property type="term" value="F:DNA binding"/>
    <property type="evidence" value="ECO:0007669"/>
    <property type="project" value="InterPro"/>
</dbReference>
<protein>
    <submittedName>
        <fullName evidence="3">Transposase zinc-binding domain-containing protein</fullName>
    </submittedName>
</protein>
<dbReference type="InterPro" id="IPR007069">
    <property type="entry name" value="Transposase_32"/>
</dbReference>